<gene>
    <name evidence="2" type="ORF">P168DRAFT_14059</name>
</gene>
<dbReference type="RefSeq" id="XP_024696925.1">
    <property type="nucleotide sequence ID" value="XM_024832758.1"/>
</dbReference>
<dbReference type="GeneID" id="36540280"/>
<dbReference type="AlphaFoldDB" id="A0A2I1DEQ0"/>
<dbReference type="VEuPathDB" id="FungiDB:P168DRAFT_14059"/>
<feature type="region of interest" description="Disordered" evidence="1">
    <location>
        <begin position="1"/>
        <end position="23"/>
    </location>
</feature>
<sequence length="75" mass="8499">MKTTGWSSLDKPGTCGSCPDRRLSKPDRCLRHAPRAVLWNVGTYRQINRSSRICQETVVCAGYIWRSRSTNIENG</sequence>
<name>A0A2I1DEQ0_ASPC2</name>
<dbReference type="Proteomes" id="UP000234254">
    <property type="component" value="Unassembled WGS sequence"/>
</dbReference>
<proteinExistence type="predicted"/>
<evidence type="ECO:0000256" key="1">
    <source>
        <dbReference type="SAM" id="MobiDB-lite"/>
    </source>
</evidence>
<keyword evidence="3" id="KW-1185">Reference proteome</keyword>
<organism evidence="2 3">
    <name type="scientific">Aspergillus campestris (strain IBT 28561)</name>
    <dbReference type="NCBI Taxonomy" id="1392248"/>
    <lineage>
        <taxon>Eukaryota</taxon>
        <taxon>Fungi</taxon>
        <taxon>Dikarya</taxon>
        <taxon>Ascomycota</taxon>
        <taxon>Pezizomycotina</taxon>
        <taxon>Eurotiomycetes</taxon>
        <taxon>Eurotiomycetidae</taxon>
        <taxon>Eurotiales</taxon>
        <taxon>Aspergillaceae</taxon>
        <taxon>Aspergillus</taxon>
        <taxon>Aspergillus subgen. Circumdati</taxon>
    </lineage>
</organism>
<dbReference type="EMBL" id="MSFM01000001">
    <property type="protein sequence ID" value="PKY08331.1"/>
    <property type="molecule type" value="Genomic_DNA"/>
</dbReference>
<reference evidence="2" key="1">
    <citation type="submission" date="2016-12" db="EMBL/GenBank/DDBJ databases">
        <title>The genomes of Aspergillus section Nigri reveals drivers in fungal speciation.</title>
        <authorList>
            <consortium name="DOE Joint Genome Institute"/>
            <person name="Vesth T.C."/>
            <person name="Nybo J."/>
            <person name="Theobald S."/>
            <person name="Brandl J."/>
            <person name="Frisvad J.C."/>
            <person name="Nielsen K.F."/>
            <person name="Lyhne E.K."/>
            <person name="Kogle M.E."/>
            <person name="Kuo A."/>
            <person name="Riley R."/>
            <person name="Clum A."/>
            <person name="Nolan M."/>
            <person name="Lipzen A."/>
            <person name="Salamov A."/>
            <person name="Henrissat B."/>
            <person name="Wiebenga A."/>
            <person name="De vries R.P."/>
            <person name="Grigoriev I.V."/>
            <person name="Mortensen U.H."/>
            <person name="Andersen M.R."/>
            <person name="Baker S.E."/>
        </authorList>
    </citation>
    <scope>NUCLEOTIDE SEQUENCE</scope>
    <source>
        <strain evidence="2">IBT 28561</strain>
    </source>
</reference>
<protein>
    <submittedName>
        <fullName evidence="2">Uncharacterized protein</fullName>
    </submittedName>
</protein>
<accession>A0A2I1DEQ0</accession>
<evidence type="ECO:0000313" key="3">
    <source>
        <dbReference type="Proteomes" id="UP000234254"/>
    </source>
</evidence>
<comment type="caution">
    <text evidence="2">The sequence shown here is derived from an EMBL/GenBank/DDBJ whole genome shotgun (WGS) entry which is preliminary data.</text>
</comment>
<evidence type="ECO:0000313" key="2">
    <source>
        <dbReference type="EMBL" id="PKY08331.1"/>
    </source>
</evidence>